<dbReference type="AlphaFoldDB" id="A0A6L9SGT6"/>
<dbReference type="Proteomes" id="UP000475214">
    <property type="component" value="Unassembled WGS sequence"/>
</dbReference>
<dbReference type="RefSeq" id="WP_163745025.1">
    <property type="nucleotide sequence ID" value="NZ_JAAGOA010000035.1"/>
</dbReference>
<comment type="caution">
    <text evidence="1">The sequence shown here is derived from an EMBL/GenBank/DDBJ whole genome shotgun (WGS) entry which is preliminary data.</text>
</comment>
<proteinExistence type="predicted"/>
<protein>
    <submittedName>
        <fullName evidence="1">Uncharacterized protein</fullName>
    </submittedName>
</protein>
<evidence type="ECO:0000313" key="2">
    <source>
        <dbReference type="Proteomes" id="UP000475214"/>
    </source>
</evidence>
<reference evidence="1 2" key="1">
    <citation type="submission" date="2020-02" db="EMBL/GenBank/DDBJ databases">
        <authorList>
            <person name="Li X.-J."/>
            <person name="Han X.-M."/>
        </authorList>
    </citation>
    <scope>NUCLEOTIDE SEQUENCE [LARGE SCALE GENOMIC DNA]</scope>
    <source>
        <strain evidence="1 2">CCTCC AB 2017055</strain>
    </source>
</reference>
<dbReference type="EMBL" id="JAAGOA010000035">
    <property type="protein sequence ID" value="NEE04476.1"/>
    <property type="molecule type" value="Genomic_DNA"/>
</dbReference>
<accession>A0A6L9SGT6</accession>
<name>A0A6L9SGT6_9ACTN</name>
<gene>
    <name evidence="1" type="ORF">G1H10_30340</name>
</gene>
<organism evidence="1 2">
    <name type="scientific">Phytoactinopolyspora halotolerans</name>
    <dbReference type="NCBI Taxonomy" id="1981512"/>
    <lineage>
        <taxon>Bacteria</taxon>
        <taxon>Bacillati</taxon>
        <taxon>Actinomycetota</taxon>
        <taxon>Actinomycetes</taxon>
        <taxon>Jiangellales</taxon>
        <taxon>Jiangellaceae</taxon>
        <taxon>Phytoactinopolyspora</taxon>
    </lineage>
</organism>
<sequence length="67" mass="6963">MGSRAVCAVDDAERVDLFAVLEKLMAAVFAAQVGEQVDVDASQQAINQGRGLRGERARRGIASGGSS</sequence>
<evidence type="ECO:0000313" key="1">
    <source>
        <dbReference type="EMBL" id="NEE04476.1"/>
    </source>
</evidence>
<keyword evidence="2" id="KW-1185">Reference proteome</keyword>